<dbReference type="Pfam" id="PF10502">
    <property type="entry name" value="Peptidase_S26"/>
    <property type="match status" value="1"/>
</dbReference>
<dbReference type="EC" id="3.4.21.89" evidence="4 7"/>
<dbReference type="InterPro" id="IPR036286">
    <property type="entry name" value="LexA/Signal_pep-like_sf"/>
</dbReference>
<dbReference type="InterPro" id="IPR019758">
    <property type="entry name" value="Pept_S26A_signal_pept_1_CS"/>
</dbReference>
<feature type="active site" evidence="6">
    <location>
        <position position="85"/>
    </location>
</feature>
<dbReference type="eggNOG" id="COG0681">
    <property type="taxonomic scope" value="Bacteria"/>
</dbReference>
<dbReference type="InterPro" id="IPR019757">
    <property type="entry name" value="Pept_S26A_signal_pept_1_Lys-AS"/>
</dbReference>
<evidence type="ECO:0000313" key="10">
    <source>
        <dbReference type="Proteomes" id="UP000000822"/>
    </source>
</evidence>
<dbReference type="SUPFAM" id="SSF51306">
    <property type="entry name" value="LexA/Signal peptidase"/>
    <property type="match status" value="1"/>
</dbReference>
<keyword evidence="5 7" id="KW-0378">Hydrolase</keyword>
<dbReference type="Proteomes" id="UP000000822">
    <property type="component" value="Chromosome"/>
</dbReference>
<dbReference type="KEGG" id="oih:OB1538"/>
<evidence type="ECO:0000256" key="7">
    <source>
        <dbReference type="RuleBase" id="RU362042"/>
    </source>
</evidence>
<organism evidence="9 10">
    <name type="scientific">Oceanobacillus iheyensis (strain DSM 14371 / CIP 107618 / JCM 11309 / KCTC 3954 / HTE831)</name>
    <dbReference type="NCBI Taxonomy" id="221109"/>
    <lineage>
        <taxon>Bacteria</taxon>
        <taxon>Bacillati</taxon>
        <taxon>Bacillota</taxon>
        <taxon>Bacilli</taxon>
        <taxon>Bacillales</taxon>
        <taxon>Bacillaceae</taxon>
        <taxon>Oceanobacillus</taxon>
    </lineage>
</organism>
<evidence type="ECO:0000256" key="5">
    <source>
        <dbReference type="ARBA" id="ARBA00022801"/>
    </source>
</evidence>
<feature type="active site" evidence="6">
    <location>
        <position position="44"/>
    </location>
</feature>
<dbReference type="PRINTS" id="PR00727">
    <property type="entry name" value="LEADERPTASE"/>
</dbReference>
<dbReference type="PhylomeDB" id="Q8EQZ6"/>
<protein>
    <recommendedName>
        <fullName evidence="4 7">Signal peptidase I</fullName>
        <ecNumber evidence="4 7">3.4.21.89</ecNumber>
    </recommendedName>
</protein>
<comment type="similarity">
    <text evidence="3 7">Belongs to the peptidase S26 family.</text>
</comment>
<dbReference type="HOGENOM" id="CLU_028723_5_0_9"/>
<keyword evidence="10" id="KW-1185">Reference proteome</keyword>
<name>Q8EQZ6_OCEIH</name>
<evidence type="ECO:0000256" key="1">
    <source>
        <dbReference type="ARBA" id="ARBA00000677"/>
    </source>
</evidence>
<dbReference type="GO" id="GO:0004252">
    <property type="term" value="F:serine-type endopeptidase activity"/>
    <property type="evidence" value="ECO:0007669"/>
    <property type="project" value="InterPro"/>
</dbReference>
<dbReference type="GO" id="GO:0005886">
    <property type="term" value="C:plasma membrane"/>
    <property type="evidence" value="ECO:0007669"/>
    <property type="project" value="UniProtKB-SubCell"/>
</dbReference>
<comment type="subcellular location">
    <subcellularLocation>
        <location evidence="2">Cell membrane</location>
        <topology evidence="2">Single-pass type II membrane protein</topology>
    </subcellularLocation>
    <subcellularLocation>
        <location evidence="7">Membrane</location>
        <topology evidence="7">Single-pass type II membrane protein</topology>
    </subcellularLocation>
</comment>
<gene>
    <name evidence="9" type="ordered locus">OB1538</name>
</gene>
<comment type="catalytic activity">
    <reaction evidence="1 7">
        <text>Cleavage of hydrophobic, N-terminal signal or leader sequences from secreted and periplasmic proteins.</text>
        <dbReference type="EC" id="3.4.21.89"/>
    </reaction>
</comment>
<dbReference type="EMBL" id="BA000028">
    <property type="protein sequence ID" value="BAC13494.1"/>
    <property type="molecule type" value="Genomic_DNA"/>
</dbReference>
<dbReference type="PROSITE" id="PS00761">
    <property type="entry name" value="SPASE_I_3"/>
    <property type="match status" value="1"/>
</dbReference>
<evidence type="ECO:0000256" key="3">
    <source>
        <dbReference type="ARBA" id="ARBA00009370"/>
    </source>
</evidence>
<dbReference type="RefSeq" id="WP_011065938.1">
    <property type="nucleotide sequence ID" value="NC_004193.1"/>
</dbReference>
<evidence type="ECO:0000259" key="8">
    <source>
        <dbReference type="Pfam" id="PF10502"/>
    </source>
</evidence>
<keyword evidence="7" id="KW-1133">Transmembrane helix</keyword>
<reference evidence="9 10" key="2">
    <citation type="journal article" date="2002" name="Nucleic Acids Res.">
        <title>Genome sequence of Oceanobacillus iheyensis isolated from the Iheya Ridge and its unexpected adaptive capabilities to extreme environments.</title>
        <authorList>
            <person name="Takami H."/>
            <person name="Takaki Y."/>
            <person name="Uchiyama I."/>
        </authorList>
    </citation>
    <scope>NUCLEOTIDE SEQUENCE [LARGE SCALE GENOMIC DNA]</scope>
    <source>
        <strain evidence="10">DSM 14371 / CIP 107618 / JCM 11309 / KCTC 3954 / HTE831</strain>
    </source>
</reference>
<dbReference type="CDD" id="cd06530">
    <property type="entry name" value="S26_SPase_I"/>
    <property type="match status" value="1"/>
</dbReference>
<dbReference type="PANTHER" id="PTHR43390:SF1">
    <property type="entry name" value="CHLOROPLAST PROCESSING PEPTIDASE"/>
    <property type="match status" value="1"/>
</dbReference>
<dbReference type="InterPro" id="IPR000223">
    <property type="entry name" value="Pept_S26A_signal_pept_1"/>
</dbReference>
<feature type="domain" description="Peptidase S26" evidence="8">
    <location>
        <begin position="13"/>
        <end position="181"/>
    </location>
</feature>
<keyword evidence="7" id="KW-0812">Transmembrane</keyword>
<dbReference type="Gene3D" id="2.10.109.10">
    <property type="entry name" value="Umud Fragment, subunit A"/>
    <property type="match status" value="1"/>
</dbReference>
<evidence type="ECO:0000313" key="9">
    <source>
        <dbReference type="EMBL" id="BAC13494.1"/>
    </source>
</evidence>
<dbReference type="InterPro" id="IPR019533">
    <property type="entry name" value="Peptidase_S26"/>
</dbReference>
<dbReference type="PANTHER" id="PTHR43390">
    <property type="entry name" value="SIGNAL PEPTIDASE I"/>
    <property type="match status" value="1"/>
</dbReference>
<dbReference type="OrthoDB" id="9802919at2"/>
<feature type="transmembrane region" description="Helical" evidence="7">
    <location>
        <begin position="20"/>
        <end position="40"/>
    </location>
</feature>
<dbReference type="STRING" id="221109.gene:10733778"/>
<dbReference type="MEROPS" id="S26.018"/>
<dbReference type="PROSITE" id="PS00760">
    <property type="entry name" value="SPASE_I_2"/>
    <property type="match status" value="1"/>
</dbReference>
<accession>Q8EQZ6</accession>
<proteinExistence type="inferred from homology"/>
<dbReference type="AlphaFoldDB" id="Q8EQZ6"/>
<keyword evidence="7" id="KW-0472">Membrane</keyword>
<evidence type="ECO:0000256" key="4">
    <source>
        <dbReference type="ARBA" id="ARBA00013208"/>
    </source>
</evidence>
<dbReference type="GO" id="GO:0009003">
    <property type="term" value="F:signal peptidase activity"/>
    <property type="evidence" value="ECO:0007669"/>
    <property type="project" value="UniProtKB-EC"/>
</dbReference>
<evidence type="ECO:0000256" key="6">
    <source>
        <dbReference type="PIRSR" id="PIRSR600223-1"/>
    </source>
</evidence>
<keyword evidence="7" id="KW-0645">Protease</keyword>
<evidence type="ECO:0000256" key="2">
    <source>
        <dbReference type="ARBA" id="ARBA00004401"/>
    </source>
</evidence>
<sequence length="193" mass="22199">MARDKENKKKNEWLDWIKALLVAFGLAFLVRMFLFAPIIVEGPSMFPTLHDRDQMIVNKLSYTIGEPERFDIVVFHAPTQKDFIKRIIALPGEHVAVEDNKLYINGEEVEEPFLNEQKENLQSYQTLTNDFTLEQLPGNYDVVPEGHVFVLGDNRSNSTDSRMIGVVPMEELVGEASFVYWPFDRIHLIGKGE</sequence>
<dbReference type="GO" id="GO:0006465">
    <property type="term" value="P:signal peptide processing"/>
    <property type="evidence" value="ECO:0007669"/>
    <property type="project" value="InterPro"/>
</dbReference>
<dbReference type="NCBIfam" id="TIGR02227">
    <property type="entry name" value="sigpep_I_bact"/>
    <property type="match status" value="1"/>
</dbReference>
<reference evidence="9 10" key="1">
    <citation type="journal article" date="2001" name="FEMS Microbiol. Lett.">
        <title>Oceanobacillus iheyensis gen. nov., sp. nov., a deep-sea extremely halotolerant and alkaliphilic species isolated from a depth of 1050 m on the Iheya Ridge.</title>
        <authorList>
            <person name="Lu J."/>
            <person name="Nogi Y."/>
            <person name="Takami H."/>
        </authorList>
    </citation>
    <scope>NUCLEOTIDE SEQUENCE [LARGE SCALE GENOMIC DNA]</scope>
    <source>
        <strain evidence="10">DSM 14371 / CIP 107618 / JCM 11309 / KCTC 3954 / HTE831</strain>
    </source>
</reference>